<gene>
    <name evidence="2" type="ORF">ACFO4L_06670</name>
</gene>
<reference evidence="3" key="1">
    <citation type="journal article" date="2019" name="Int. J. Syst. Evol. Microbiol.">
        <title>The Global Catalogue of Microorganisms (GCM) 10K type strain sequencing project: providing services to taxonomists for standard genome sequencing and annotation.</title>
        <authorList>
            <consortium name="The Broad Institute Genomics Platform"/>
            <consortium name="The Broad Institute Genome Sequencing Center for Infectious Disease"/>
            <person name="Wu L."/>
            <person name="Ma J."/>
        </authorList>
    </citation>
    <scope>NUCLEOTIDE SEQUENCE [LARGE SCALE GENOMIC DNA]</scope>
    <source>
        <strain evidence="3">JCM 12165</strain>
    </source>
</reference>
<comment type="caution">
    <text evidence="2">The sequence shown here is derived from an EMBL/GenBank/DDBJ whole genome shotgun (WGS) entry which is preliminary data.</text>
</comment>
<feature type="chain" id="PRO_5046949928" description="DUF3139 domain-containing protein" evidence="1">
    <location>
        <begin position="32"/>
        <end position="116"/>
    </location>
</feature>
<protein>
    <recommendedName>
        <fullName evidence="4">DUF3139 domain-containing protein</fullName>
    </recommendedName>
</protein>
<feature type="signal peptide" evidence="1">
    <location>
        <begin position="1"/>
        <end position="31"/>
    </location>
</feature>
<accession>A0ABV9NUZ8</accession>
<organism evidence="2 3">
    <name type="scientific">Bacillus daqingensis</name>
    <dbReference type="NCBI Taxonomy" id="872396"/>
    <lineage>
        <taxon>Bacteria</taxon>
        <taxon>Bacillati</taxon>
        <taxon>Bacillota</taxon>
        <taxon>Bacilli</taxon>
        <taxon>Bacillales</taxon>
        <taxon>Bacillaceae</taxon>
        <taxon>Bacillus</taxon>
    </lineage>
</organism>
<keyword evidence="3" id="KW-1185">Reference proteome</keyword>
<dbReference type="Proteomes" id="UP001595896">
    <property type="component" value="Unassembled WGS sequence"/>
</dbReference>
<keyword evidence="1" id="KW-0732">Signal</keyword>
<evidence type="ECO:0008006" key="4">
    <source>
        <dbReference type="Google" id="ProtNLM"/>
    </source>
</evidence>
<evidence type="ECO:0000313" key="2">
    <source>
        <dbReference type="EMBL" id="MFC4736265.1"/>
    </source>
</evidence>
<evidence type="ECO:0000256" key="1">
    <source>
        <dbReference type="SAM" id="SignalP"/>
    </source>
</evidence>
<dbReference type="RefSeq" id="WP_377908917.1">
    <property type="nucleotide sequence ID" value="NZ_JBHSGK010000005.1"/>
</dbReference>
<sequence>MFFGKVGYGMKKGIIAALVLCLAAVSFYAITVESTDAELEKVEAETVRYLEEEMGYEARDYTVIHTKYDYVLEERKAHVTKVSFYNEPREWYRYGLDESGTITQLDTSGGELHLES</sequence>
<evidence type="ECO:0000313" key="3">
    <source>
        <dbReference type="Proteomes" id="UP001595896"/>
    </source>
</evidence>
<name>A0ABV9NUZ8_9BACI</name>
<dbReference type="EMBL" id="JBHSGK010000005">
    <property type="protein sequence ID" value="MFC4736265.1"/>
    <property type="molecule type" value="Genomic_DNA"/>
</dbReference>
<proteinExistence type="predicted"/>